<feature type="compositionally biased region" description="Low complexity" evidence="1">
    <location>
        <begin position="1"/>
        <end position="24"/>
    </location>
</feature>
<dbReference type="Proteomes" id="UP000516314">
    <property type="component" value="Chromosome 3"/>
</dbReference>
<name>A0A7G2EQ56_ARATH</name>
<gene>
    <name evidence="2" type="ORF">AT9943_LOCUS12216</name>
</gene>
<protein>
    <submittedName>
        <fullName evidence="2">(thale cress) hypothetical protein</fullName>
    </submittedName>
</protein>
<proteinExistence type="predicted"/>
<evidence type="ECO:0000313" key="3">
    <source>
        <dbReference type="Proteomes" id="UP000516314"/>
    </source>
</evidence>
<dbReference type="AlphaFoldDB" id="A0A7G2EQ56"/>
<feature type="region of interest" description="Disordered" evidence="1">
    <location>
        <begin position="1"/>
        <end position="64"/>
    </location>
</feature>
<evidence type="ECO:0000256" key="1">
    <source>
        <dbReference type="SAM" id="MobiDB-lite"/>
    </source>
</evidence>
<feature type="compositionally biased region" description="Low complexity" evidence="1">
    <location>
        <begin position="53"/>
        <end position="64"/>
    </location>
</feature>
<feature type="compositionally biased region" description="Polar residues" evidence="1">
    <location>
        <begin position="25"/>
        <end position="34"/>
    </location>
</feature>
<reference evidence="2 3" key="1">
    <citation type="submission" date="2020-09" db="EMBL/GenBank/DDBJ databases">
        <authorList>
            <person name="Ashkenazy H."/>
        </authorList>
    </citation>
    <scope>NUCLEOTIDE SEQUENCE [LARGE SCALE GENOMIC DNA]</scope>
    <source>
        <strain evidence="3">cv. Cdm-0</strain>
    </source>
</reference>
<evidence type="ECO:0000313" key="2">
    <source>
        <dbReference type="EMBL" id="CAD5324315.1"/>
    </source>
</evidence>
<accession>A0A7G2EQ56</accession>
<dbReference type="EMBL" id="LR881468">
    <property type="protein sequence ID" value="CAD5324315.1"/>
    <property type="molecule type" value="Genomic_DNA"/>
</dbReference>
<sequence>MDSSSSVVYVGSSSKSRNFQSKSKGSITSFSIDSRGTKKSMKTLLIPEPEPTSPEVIESSVSSVSAESETPISIIRKKKQSEPRFYSSPTNTFYTEAKQSFTNTEFSECASISTIAHSLRHGFSQGHGHVGYDKPPTVDVKPSGNYLEIDFF</sequence>
<organism evidence="2 3">
    <name type="scientific">Arabidopsis thaliana</name>
    <name type="common">Mouse-ear cress</name>
    <dbReference type="NCBI Taxonomy" id="3702"/>
    <lineage>
        <taxon>Eukaryota</taxon>
        <taxon>Viridiplantae</taxon>
        <taxon>Streptophyta</taxon>
        <taxon>Embryophyta</taxon>
        <taxon>Tracheophyta</taxon>
        <taxon>Spermatophyta</taxon>
        <taxon>Magnoliopsida</taxon>
        <taxon>eudicotyledons</taxon>
        <taxon>Gunneridae</taxon>
        <taxon>Pentapetalae</taxon>
        <taxon>rosids</taxon>
        <taxon>malvids</taxon>
        <taxon>Brassicales</taxon>
        <taxon>Brassicaceae</taxon>
        <taxon>Camelineae</taxon>
        <taxon>Arabidopsis</taxon>
    </lineage>
</organism>